<keyword evidence="5" id="KW-1185">Reference proteome</keyword>
<dbReference type="InterPro" id="IPR036291">
    <property type="entry name" value="NAD(P)-bd_dom_sf"/>
</dbReference>
<dbReference type="RefSeq" id="WP_146818756.1">
    <property type="nucleotide sequence ID" value="NZ_BJYD01000037.1"/>
</dbReference>
<dbReference type="GO" id="GO:0016616">
    <property type="term" value="F:oxidoreductase activity, acting on the CH-OH group of donors, NAD or NADP as acceptor"/>
    <property type="evidence" value="ECO:0007669"/>
    <property type="project" value="InterPro"/>
</dbReference>
<dbReference type="FunFam" id="3.40.50.720:FF:000363">
    <property type="entry name" value="D-isomer specific 2-hydroxyacid dehydrogenase"/>
    <property type="match status" value="1"/>
</dbReference>
<evidence type="ECO:0000259" key="3">
    <source>
        <dbReference type="Pfam" id="PF02826"/>
    </source>
</evidence>
<protein>
    <submittedName>
        <fullName evidence="4">Glycerate dehydrogenase</fullName>
    </submittedName>
</protein>
<evidence type="ECO:0000256" key="1">
    <source>
        <dbReference type="ARBA" id="ARBA00023002"/>
    </source>
</evidence>
<feature type="domain" description="D-isomer specific 2-hydroxyacid dehydrogenase NAD-binding" evidence="3">
    <location>
        <begin position="105"/>
        <end position="279"/>
    </location>
</feature>
<evidence type="ECO:0000313" key="4">
    <source>
        <dbReference type="EMBL" id="GEN55376.1"/>
    </source>
</evidence>
<dbReference type="GO" id="GO:0051287">
    <property type="term" value="F:NAD binding"/>
    <property type="evidence" value="ECO:0007669"/>
    <property type="project" value="InterPro"/>
</dbReference>
<dbReference type="EMBL" id="BJYD01000037">
    <property type="protein sequence ID" value="GEN55376.1"/>
    <property type="molecule type" value="Genomic_DNA"/>
</dbReference>
<keyword evidence="2" id="KW-0520">NAD</keyword>
<accession>A0A511WW41</accession>
<evidence type="ECO:0000256" key="2">
    <source>
        <dbReference type="ARBA" id="ARBA00023027"/>
    </source>
</evidence>
<dbReference type="Gene3D" id="3.40.50.720">
    <property type="entry name" value="NAD(P)-binding Rossmann-like Domain"/>
    <property type="match status" value="2"/>
</dbReference>
<dbReference type="PANTHER" id="PTHR43333:SF1">
    <property type="entry name" value="D-ISOMER SPECIFIC 2-HYDROXYACID DEHYDROGENASE NAD-BINDING DOMAIN-CONTAINING PROTEIN"/>
    <property type="match status" value="1"/>
</dbReference>
<evidence type="ECO:0000313" key="5">
    <source>
        <dbReference type="Proteomes" id="UP000321886"/>
    </source>
</evidence>
<dbReference type="PANTHER" id="PTHR43333">
    <property type="entry name" value="2-HACID_DH_C DOMAIN-CONTAINING PROTEIN"/>
    <property type="match status" value="1"/>
</dbReference>
<proteinExistence type="predicted"/>
<dbReference type="Proteomes" id="UP000321886">
    <property type="component" value="Unassembled WGS sequence"/>
</dbReference>
<sequence length="317" mass="36121">MKIVSAIKRVPDEIQLRLQTRFPEAVFIFCYGMGEAKYYLEEADVFITYGEDLDREKIQSAKKLKWIMVLSAGMDKMPFDEIAKRDILVTNVRGIHAQPMAEYAISMLLQVSRKAKTLIQQEEKAEWSRRPVMNEISGRTMVLLGTGAIQQEVARLAKAFQMKTIGVSKSGKKKPHFDQTFPVQQLDLVLPLADFVVAALPSTPGTRYLLEEKHFKEMPKRSIFLNMGRGDLVSTEVILNAVRQKEISHAVLDVFEEEPLPEDHPLWREENVTVTPHLSGISPQYVPRGFDLFEKNLSVFISGEGELRNIIDPKRGY</sequence>
<dbReference type="SUPFAM" id="SSF51735">
    <property type="entry name" value="NAD(P)-binding Rossmann-fold domains"/>
    <property type="match status" value="1"/>
</dbReference>
<dbReference type="CDD" id="cd05300">
    <property type="entry name" value="2-Hacid_dh_1"/>
    <property type="match status" value="1"/>
</dbReference>
<name>A0A511WW41_9BACI</name>
<reference evidence="4 5" key="1">
    <citation type="submission" date="2019-07" db="EMBL/GenBank/DDBJ databases">
        <title>Whole genome shotgun sequence of Halobacillus faecis NBRC 103569.</title>
        <authorList>
            <person name="Hosoyama A."/>
            <person name="Uohara A."/>
            <person name="Ohji S."/>
            <person name="Ichikawa N."/>
        </authorList>
    </citation>
    <scope>NUCLEOTIDE SEQUENCE [LARGE SCALE GENOMIC DNA]</scope>
    <source>
        <strain evidence="4 5">NBRC 103569</strain>
    </source>
</reference>
<organism evidence="4 5">
    <name type="scientific">Halobacillus faecis</name>
    <dbReference type="NCBI Taxonomy" id="360184"/>
    <lineage>
        <taxon>Bacteria</taxon>
        <taxon>Bacillati</taxon>
        <taxon>Bacillota</taxon>
        <taxon>Bacilli</taxon>
        <taxon>Bacillales</taxon>
        <taxon>Bacillaceae</taxon>
        <taxon>Halobacillus</taxon>
    </lineage>
</organism>
<dbReference type="Pfam" id="PF02826">
    <property type="entry name" value="2-Hacid_dh_C"/>
    <property type="match status" value="1"/>
</dbReference>
<dbReference type="SUPFAM" id="SSF52283">
    <property type="entry name" value="Formate/glycerate dehydrogenase catalytic domain-like"/>
    <property type="match status" value="1"/>
</dbReference>
<dbReference type="OrthoDB" id="9805416at2"/>
<dbReference type="AlphaFoldDB" id="A0A511WW41"/>
<keyword evidence="1" id="KW-0560">Oxidoreductase</keyword>
<dbReference type="InterPro" id="IPR006140">
    <property type="entry name" value="D-isomer_DH_NAD-bd"/>
</dbReference>
<gene>
    <name evidence="4" type="ORF">HFA01_36380</name>
</gene>
<comment type="caution">
    <text evidence="4">The sequence shown here is derived from an EMBL/GenBank/DDBJ whole genome shotgun (WGS) entry which is preliminary data.</text>
</comment>